<protein>
    <submittedName>
        <fullName evidence="1">Uncharacterized protein</fullName>
    </submittedName>
</protein>
<evidence type="ECO:0000313" key="2">
    <source>
        <dbReference type="Proteomes" id="UP001157502"/>
    </source>
</evidence>
<accession>A0ACC2F3U7</accession>
<gene>
    <name evidence="1" type="ORF">DPEC_G00346680</name>
</gene>
<evidence type="ECO:0000313" key="1">
    <source>
        <dbReference type="EMBL" id="KAJ7986039.1"/>
    </source>
</evidence>
<proteinExistence type="predicted"/>
<organism evidence="1 2">
    <name type="scientific">Dallia pectoralis</name>
    <name type="common">Alaska blackfish</name>
    <dbReference type="NCBI Taxonomy" id="75939"/>
    <lineage>
        <taxon>Eukaryota</taxon>
        <taxon>Metazoa</taxon>
        <taxon>Chordata</taxon>
        <taxon>Craniata</taxon>
        <taxon>Vertebrata</taxon>
        <taxon>Euteleostomi</taxon>
        <taxon>Actinopterygii</taxon>
        <taxon>Neopterygii</taxon>
        <taxon>Teleostei</taxon>
        <taxon>Protacanthopterygii</taxon>
        <taxon>Esociformes</taxon>
        <taxon>Umbridae</taxon>
        <taxon>Dallia</taxon>
    </lineage>
</organism>
<name>A0ACC2F3U7_DALPE</name>
<reference evidence="1" key="1">
    <citation type="submission" date="2021-05" db="EMBL/GenBank/DDBJ databases">
        <authorList>
            <person name="Pan Q."/>
            <person name="Jouanno E."/>
            <person name="Zahm M."/>
            <person name="Klopp C."/>
            <person name="Cabau C."/>
            <person name="Louis A."/>
            <person name="Berthelot C."/>
            <person name="Parey E."/>
            <person name="Roest Crollius H."/>
            <person name="Montfort J."/>
            <person name="Robinson-Rechavi M."/>
            <person name="Bouchez O."/>
            <person name="Lampietro C."/>
            <person name="Lopez Roques C."/>
            <person name="Donnadieu C."/>
            <person name="Postlethwait J."/>
            <person name="Bobe J."/>
            <person name="Dillon D."/>
            <person name="Chandos A."/>
            <person name="von Hippel F."/>
            <person name="Guiguen Y."/>
        </authorList>
    </citation>
    <scope>NUCLEOTIDE SEQUENCE</scope>
    <source>
        <strain evidence="1">YG-Jan2019</strain>
    </source>
</reference>
<sequence length="217" mass="23504">MPVFIPVLTATLLKIYHNIISSIRTKEFVPGQEHWKTNWGGVYVAGRNAMGGIGAFSEGTGRVCYVFSVQLLMRVSCLPSPQFQCAPCHRDAQAGEDPAPLLLNWLSPTWTPVSPRAGLPAVPFLCLHGSAYLIEPYYICGSAYTPPVRRPGHIQQAPRPGRWSGVSSLLFSAEVSVSLSGGVSLQPHQAPPLPLVIRILRRCGGAPKPRLFPSSLP</sequence>
<keyword evidence="2" id="KW-1185">Reference proteome</keyword>
<dbReference type="EMBL" id="CM055762">
    <property type="protein sequence ID" value="KAJ7986039.1"/>
    <property type="molecule type" value="Genomic_DNA"/>
</dbReference>
<dbReference type="Proteomes" id="UP001157502">
    <property type="component" value="Chromosome 35"/>
</dbReference>
<comment type="caution">
    <text evidence="1">The sequence shown here is derived from an EMBL/GenBank/DDBJ whole genome shotgun (WGS) entry which is preliminary data.</text>
</comment>